<feature type="compositionally biased region" description="Basic and acidic residues" evidence="4">
    <location>
        <begin position="395"/>
        <end position="407"/>
    </location>
</feature>
<dbReference type="Pfam" id="PF13178">
    <property type="entry name" value="DUF4005"/>
    <property type="match status" value="1"/>
</dbReference>
<feature type="region of interest" description="Disordered" evidence="4">
    <location>
        <begin position="71"/>
        <end position="104"/>
    </location>
</feature>
<dbReference type="EMBL" id="VEPZ02000964">
    <property type="protein sequence ID" value="KAE8707367.1"/>
    <property type="molecule type" value="Genomic_DNA"/>
</dbReference>
<evidence type="ECO:0000313" key="7">
    <source>
        <dbReference type="Proteomes" id="UP000436088"/>
    </source>
</evidence>
<evidence type="ECO:0000256" key="2">
    <source>
        <dbReference type="ARBA" id="ARBA00024341"/>
    </source>
</evidence>
<evidence type="ECO:0000256" key="4">
    <source>
        <dbReference type="SAM" id="MobiDB-lite"/>
    </source>
</evidence>
<keyword evidence="1" id="KW-0112">Calmodulin-binding</keyword>
<feature type="compositionally biased region" description="Polar residues" evidence="4">
    <location>
        <begin position="77"/>
        <end position="97"/>
    </location>
</feature>
<dbReference type="PROSITE" id="PS50096">
    <property type="entry name" value="IQ"/>
    <property type="match status" value="1"/>
</dbReference>
<organism evidence="6 7">
    <name type="scientific">Hibiscus syriacus</name>
    <name type="common">Rose of Sharon</name>
    <dbReference type="NCBI Taxonomy" id="106335"/>
    <lineage>
        <taxon>Eukaryota</taxon>
        <taxon>Viridiplantae</taxon>
        <taxon>Streptophyta</taxon>
        <taxon>Embryophyta</taxon>
        <taxon>Tracheophyta</taxon>
        <taxon>Spermatophyta</taxon>
        <taxon>Magnoliopsida</taxon>
        <taxon>eudicotyledons</taxon>
        <taxon>Gunneridae</taxon>
        <taxon>Pentapetalae</taxon>
        <taxon>rosids</taxon>
        <taxon>malvids</taxon>
        <taxon>Malvales</taxon>
        <taxon>Malvaceae</taxon>
        <taxon>Malvoideae</taxon>
        <taxon>Hibiscus</taxon>
    </lineage>
</organism>
<evidence type="ECO:0000313" key="6">
    <source>
        <dbReference type="EMBL" id="KAE8707367.1"/>
    </source>
</evidence>
<comment type="caution">
    <text evidence="6">The sequence shown here is derived from an EMBL/GenBank/DDBJ whole genome shotgun (WGS) entry which is preliminary data.</text>
</comment>
<dbReference type="PANTHER" id="PTHR32295">
    <property type="entry name" value="IQ-DOMAIN 5-RELATED"/>
    <property type="match status" value="1"/>
</dbReference>
<dbReference type="InterPro" id="IPR000048">
    <property type="entry name" value="IQ_motif_EF-hand-BS"/>
</dbReference>
<evidence type="ECO:0000256" key="1">
    <source>
        <dbReference type="ARBA" id="ARBA00022860"/>
    </source>
</evidence>
<gene>
    <name evidence="6" type="ORF">F3Y22_tig00110384pilonHSYRG00630</name>
</gene>
<comment type="subunit">
    <text evidence="3">Binds to multiple calmodulin (CaM) in the presence of Ca(2+) and CaM-like proteins.</text>
</comment>
<evidence type="ECO:0000256" key="3">
    <source>
        <dbReference type="ARBA" id="ARBA00024378"/>
    </source>
</evidence>
<dbReference type="GO" id="GO:0005516">
    <property type="term" value="F:calmodulin binding"/>
    <property type="evidence" value="ECO:0007669"/>
    <property type="project" value="UniProtKB-KW"/>
</dbReference>
<feature type="region of interest" description="Disordered" evidence="4">
    <location>
        <begin position="360"/>
        <end position="437"/>
    </location>
</feature>
<comment type="similarity">
    <text evidence="2">Belongs to the IQD family.</text>
</comment>
<dbReference type="InterPro" id="IPR025064">
    <property type="entry name" value="DUF4005"/>
</dbReference>
<protein>
    <recommendedName>
        <fullName evidence="5">DUF4005 domain-containing protein</fullName>
    </recommendedName>
</protein>
<keyword evidence="7" id="KW-1185">Reference proteome</keyword>
<feature type="compositionally biased region" description="Polar residues" evidence="4">
    <location>
        <begin position="315"/>
        <end position="333"/>
    </location>
</feature>
<feature type="domain" description="DUF4005" evidence="5">
    <location>
        <begin position="427"/>
        <end position="476"/>
    </location>
</feature>
<dbReference type="AlphaFoldDB" id="A0A6A3AVD7"/>
<accession>A0A6A3AVD7</accession>
<proteinExistence type="inferred from homology"/>
<feature type="region of interest" description="Disordered" evidence="4">
    <location>
        <begin position="494"/>
        <end position="514"/>
    </location>
</feature>
<reference evidence="6" key="1">
    <citation type="submission" date="2019-09" db="EMBL/GenBank/DDBJ databases">
        <title>Draft genome information of white flower Hibiscus syriacus.</title>
        <authorList>
            <person name="Kim Y.-M."/>
        </authorList>
    </citation>
    <scope>NUCLEOTIDE SEQUENCE [LARGE SCALE GENOMIC DNA]</scope>
    <source>
        <strain evidence="6">YM2019G1</strain>
    </source>
</reference>
<name>A0A6A3AVD7_HIBSY</name>
<dbReference type="PANTHER" id="PTHR32295:SF269">
    <property type="entry name" value="PROTEIN IQ-DOMAIN 28"/>
    <property type="match status" value="1"/>
</dbReference>
<dbReference type="Pfam" id="PF00612">
    <property type="entry name" value="IQ"/>
    <property type="match status" value="1"/>
</dbReference>
<evidence type="ECO:0000259" key="5">
    <source>
        <dbReference type="Pfam" id="PF13178"/>
    </source>
</evidence>
<sequence>MGKSRAKWIKTLLLWKKSSNSNLLKEKEKLNCAHKGEVLASKVTSSELLADHQSISAPILNNASNFEDSKKGIPTQLPKSGTNSPSSQVAGNDNAISNFGKPEDPERIRLDRAAAKAQAAFRDYLVAYSLYKTKQHYCLFDLIWHLGGNVGLCRSASCIVLMDKSCSFIDGNVICWKACWAFQTLKGIKRLQALIRGHLVRRQAVATLCCTWGIVKFQALARGQKLLASSPSASPLRLQYGPWNLTRYGSGFEVENGACLTSDHEKPKCGVSRVSGNSTADTVLEHPQNELEKVKRALKRLTAKEVSKKSEVVSDKTTQNLTRTTDASNVSEQEFNEKMMRDVSTPLSKPSNLHADLRLSQEDTSLDKPNVSPAADLASAENNDKIETMLVPEESSSKDEKISDMSSKKLNQRRASFPAKTGNLEENGLNKKPKVPSYMLPTESVKARLRNQGSQMSGACEVDHKNWLNRRYSLSPGAQRPAHVAGKGIRWLEQSGGGNSHTRRRFMFSCSSRS</sequence>
<dbReference type="Proteomes" id="UP000436088">
    <property type="component" value="Unassembled WGS sequence"/>
</dbReference>
<feature type="region of interest" description="Disordered" evidence="4">
    <location>
        <begin position="306"/>
        <end position="336"/>
    </location>
</feature>